<evidence type="ECO:0000313" key="1">
    <source>
        <dbReference type="EMBL" id="SEQ04227.1"/>
    </source>
</evidence>
<organism evidence="1 2">
    <name type="scientific">Ectothiorhodospira magna</name>
    <dbReference type="NCBI Taxonomy" id="867345"/>
    <lineage>
        <taxon>Bacteria</taxon>
        <taxon>Pseudomonadati</taxon>
        <taxon>Pseudomonadota</taxon>
        <taxon>Gammaproteobacteria</taxon>
        <taxon>Chromatiales</taxon>
        <taxon>Ectothiorhodospiraceae</taxon>
        <taxon>Ectothiorhodospira</taxon>
    </lineage>
</organism>
<dbReference type="OrthoDB" id="9814088at2"/>
<dbReference type="EMBL" id="FOFO01000015">
    <property type="protein sequence ID" value="SEQ04227.1"/>
    <property type="molecule type" value="Genomic_DNA"/>
</dbReference>
<dbReference type="AlphaFoldDB" id="A0A1H9CT23"/>
<sequence length="336" mass="38054">MQFSLLPIQSEDFEDFAKAEGEPGKIDENELIRRAQKHAEHIKERQQLTEFKSEDQKAAYEQLEAKLDSVRIPATLGDIWRAITESEHLSSLGGGIESYPQGDAYRISGIPCIPEGTLITTSKGLFQHGLGAGDHRRLHFATYGDPVFERLLDYMLQDLPVVTHAWKERKPLAALSVGGEKLVSLGRALDLEIADGSFIELVSRSQSKRKVQQDRLGRQNKIMLDQVSSILAEMKLRPNPETSSHQIAEIDHFIGDVLKRQSQRVRIKFNARDRHSMLALKDKLLWPVSESEEVLVAYADPLLLNAVRNIIYRQLGDLKKHQRTSHDVARRLREAG</sequence>
<dbReference type="Proteomes" id="UP000199496">
    <property type="component" value="Unassembled WGS sequence"/>
</dbReference>
<keyword evidence="2" id="KW-1185">Reference proteome</keyword>
<accession>A0A1H9CT23</accession>
<name>A0A1H9CT23_9GAMM</name>
<dbReference type="STRING" id="867345.SAMN05421693_1151"/>
<evidence type="ECO:0000313" key="2">
    <source>
        <dbReference type="Proteomes" id="UP000199496"/>
    </source>
</evidence>
<protein>
    <submittedName>
        <fullName evidence="1">Uncharacterized protein</fullName>
    </submittedName>
</protein>
<gene>
    <name evidence="1" type="ORF">SAMN05421693_1151</name>
</gene>
<dbReference type="RefSeq" id="WP_090206597.1">
    <property type="nucleotide sequence ID" value="NZ_FOFO01000015.1"/>
</dbReference>
<proteinExistence type="predicted"/>
<reference evidence="1 2" key="1">
    <citation type="submission" date="2016-10" db="EMBL/GenBank/DDBJ databases">
        <authorList>
            <person name="de Groot N.N."/>
        </authorList>
    </citation>
    <scope>NUCLEOTIDE SEQUENCE [LARGE SCALE GENOMIC DNA]</scope>
    <source>
        <strain evidence="1 2">B7-7</strain>
    </source>
</reference>